<evidence type="ECO:0008006" key="3">
    <source>
        <dbReference type="Google" id="ProtNLM"/>
    </source>
</evidence>
<dbReference type="AlphaFoldDB" id="A0A1H8T0Z2"/>
<protein>
    <recommendedName>
        <fullName evidence="3">ABM domain-containing protein</fullName>
    </recommendedName>
</protein>
<dbReference type="RefSeq" id="WP_091942610.1">
    <property type="nucleotide sequence ID" value="NZ_FOEE01000005.1"/>
</dbReference>
<dbReference type="Proteomes" id="UP000198960">
    <property type="component" value="Unassembled WGS sequence"/>
</dbReference>
<dbReference type="InterPro" id="IPR011008">
    <property type="entry name" value="Dimeric_a/b-barrel"/>
</dbReference>
<name>A0A1H8T0Z2_9ACTN</name>
<proteinExistence type="predicted"/>
<reference evidence="2" key="1">
    <citation type="submission" date="2016-10" db="EMBL/GenBank/DDBJ databases">
        <authorList>
            <person name="Varghese N."/>
            <person name="Submissions S."/>
        </authorList>
    </citation>
    <scope>NUCLEOTIDE SEQUENCE [LARGE SCALE GENOMIC DNA]</scope>
    <source>
        <strain evidence="2">DSM 45413</strain>
    </source>
</reference>
<dbReference type="STRING" id="673521.SAMN05660991_01986"/>
<dbReference type="EMBL" id="FOEE01000005">
    <property type="protein sequence ID" value="SEO84621.1"/>
    <property type="molecule type" value="Genomic_DNA"/>
</dbReference>
<keyword evidence="2" id="KW-1185">Reference proteome</keyword>
<accession>A0A1H8T0Z2</accession>
<dbReference type="SUPFAM" id="SSF54909">
    <property type="entry name" value="Dimeric alpha+beta barrel"/>
    <property type="match status" value="1"/>
</dbReference>
<organism evidence="1 2">
    <name type="scientific">Trujillonella endophytica</name>
    <dbReference type="NCBI Taxonomy" id="673521"/>
    <lineage>
        <taxon>Bacteria</taxon>
        <taxon>Bacillati</taxon>
        <taxon>Actinomycetota</taxon>
        <taxon>Actinomycetes</taxon>
        <taxon>Geodermatophilales</taxon>
        <taxon>Geodermatophilaceae</taxon>
        <taxon>Trujillonella</taxon>
    </lineage>
</organism>
<evidence type="ECO:0000313" key="1">
    <source>
        <dbReference type="EMBL" id="SEO84621.1"/>
    </source>
</evidence>
<gene>
    <name evidence="1" type="ORF">SAMN05660991_01986</name>
</gene>
<evidence type="ECO:0000313" key="2">
    <source>
        <dbReference type="Proteomes" id="UP000198960"/>
    </source>
</evidence>
<sequence length="105" mass="11497">MYARVTVLEIDTTRVSVDAALETYLEKALPELRKQNGYEGIYMLSTPEGRGLVMTLWSTAEAADVSSPVGFYADVLSEFVTVFKAPPGRECYQVRFADVPAPTGA</sequence>